<keyword evidence="3" id="KW-1185">Reference proteome</keyword>
<organism evidence="2 3">
    <name type="scientific">Yoonia rhodophyticola</name>
    <dbReference type="NCBI Taxonomy" id="3137370"/>
    <lineage>
        <taxon>Bacteria</taxon>
        <taxon>Pseudomonadati</taxon>
        <taxon>Pseudomonadota</taxon>
        <taxon>Alphaproteobacteria</taxon>
        <taxon>Rhodobacterales</taxon>
        <taxon>Paracoccaceae</taxon>
        <taxon>Yoonia</taxon>
    </lineage>
</organism>
<dbReference type="RefSeq" id="WP_342075994.1">
    <property type="nucleotide sequence ID" value="NZ_CP151767.2"/>
</dbReference>
<dbReference type="EMBL" id="CP151767">
    <property type="protein sequence ID" value="WZU66672.1"/>
    <property type="molecule type" value="Genomic_DNA"/>
</dbReference>
<feature type="region of interest" description="Disordered" evidence="1">
    <location>
        <begin position="1"/>
        <end position="24"/>
    </location>
</feature>
<reference evidence="2 3" key="2">
    <citation type="submission" date="2024-08" db="EMBL/GenBank/DDBJ databases">
        <title>Phylogenomic analyses of a clade within the roseobacter group suggest taxonomic reassignments of species of the genera Aestuariivita, Citreicella, Loktanella, Nautella, Pelagibaca, Ruegeria, Thalassobius, Thiobacimonas and Tropicibacter, and the proposal o.</title>
        <authorList>
            <person name="Jeon C.O."/>
        </authorList>
    </citation>
    <scope>NUCLEOTIDE SEQUENCE [LARGE SCALE GENOMIC DNA]</scope>
    <source>
        <strain evidence="2 3">SS1-5</strain>
    </source>
</reference>
<gene>
    <name evidence="2" type="ORF">AABB31_16855</name>
</gene>
<name>A0AAN0NJX9_9RHOB</name>
<evidence type="ECO:0000256" key="1">
    <source>
        <dbReference type="SAM" id="MobiDB-lite"/>
    </source>
</evidence>
<dbReference type="Proteomes" id="UP001470809">
    <property type="component" value="Chromosome"/>
</dbReference>
<proteinExistence type="predicted"/>
<dbReference type="KEGG" id="yrh:AABB31_16855"/>
<sequence>MKPVNLNQARKAKDRAAAKARADANAVRFGRTKAERLLDAAREKQAQDRLSQLKFDDED</sequence>
<accession>A0AAN0NJX9</accession>
<dbReference type="InterPro" id="IPR025227">
    <property type="entry name" value="DUF4169"/>
</dbReference>
<dbReference type="AlphaFoldDB" id="A0AAN0NJX9"/>
<protein>
    <submittedName>
        <fullName evidence="2">DUF4169 family protein</fullName>
    </submittedName>
</protein>
<reference evidence="3" key="1">
    <citation type="submission" date="2024-04" db="EMBL/GenBank/DDBJ databases">
        <title>Phylogenomic analyses of a clade within the roseobacter group suggest taxonomic reassignments of species of the genera Aestuariivita, Citreicella, Loktanella, Nautella, Pelagibaca, Ruegeria, Thalassobius, Thiobacimonas and Tropicibacter, and the proposal o.</title>
        <authorList>
            <person name="Jeon C.O."/>
        </authorList>
    </citation>
    <scope>NUCLEOTIDE SEQUENCE [LARGE SCALE GENOMIC DNA]</scope>
    <source>
        <strain evidence="3">SS1-5</strain>
    </source>
</reference>
<evidence type="ECO:0000313" key="2">
    <source>
        <dbReference type="EMBL" id="WZU66672.1"/>
    </source>
</evidence>
<dbReference type="Pfam" id="PF13770">
    <property type="entry name" value="DUF4169"/>
    <property type="match status" value="1"/>
</dbReference>
<evidence type="ECO:0000313" key="3">
    <source>
        <dbReference type="Proteomes" id="UP001470809"/>
    </source>
</evidence>